<dbReference type="InterPro" id="IPR050903">
    <property type="entry name" value="Bact_Chemotaxis_MeTrfase"/>
</dbReference>
<dbReference type="Gene3D" id="1.10.155.10">
    <property type="entry name" value="Chemotaxis receptor methyltransferase CheR, N-terminal domain"/>
    <property type="match status" value="1"/>
</dbReference>
<dbReference type="PIRSF" id="PIRSF000410">
    <property type="entry name" value="CheR"/>
    <property type="match status" value="1"/>
</dbReference>
<dbReference type="Pfam" id="PF01739">
    <property type="entry name" value="CheR"/>
    <property type="match status" value="1"/>
</dbReference>
<dbReference type="Gene3D" id="3.40.50.150">
    <property type="entry name" value="Vaccinia Virus protein VP39"/>
    <property type="match status" value="1"/>
</dbReference>
<dbReference type="AlphaFoldDB" id="A0A1S1V9I2"/>
<comment type="caution">
    <text evidence="7">The sequence shown here is derived from an EMBL/GenBank/DDBJ whole genome shotgun (WGS) entry which is preliminary data.</text>
</comment>
<evidence type="ECO:0000313" key="8">
    <source>
        <dbReference type="Proteomes" id="UP000180254"/>
    </source>
</evidence>
<evidence type="ECO:0000256" key="5">
    <source>
        <dbReference type="ARBA" id="ARBA00022691"/>
    </source>
</evidence>
<dbReference type="STRING" id="39480.EUAN_01120"/>
<evidence type="ECO:0000256" key="1">
    <source>
        <dbReference type="ARBA" id="ARBA00001541"/>
    </source>
</evidence>
<evidence type="ECO:0000256" key="3">
    <source>
        <dbReference type="ARBA" id="ARBA00022603"/>
    </source>
</evidence>
<proteinExistence type="predicted"/>
<accession>A0A1S1V9I2</accession>
<dbReference type="Proteomes" id="UP000180254">
    <property type="component" value="Unassembled WGS sequence"/>
</dbReference>
<keyword evidence="5" id="KW-0949">S-adenosyl-L-methionine</keyword>
<dbReference type="InterPro" id="IPR036804">
    <property type="entry name" value="CheR_N_sf"/>
</dbReference>
<keyword evidence="3 7" id="KW-0489">Methyltransferase</keyword>
<dbReference type="EMBL" id="MKIE01000001">
    <property type="protein sequence ID" value="OHW63248.1"/>
    <property type="molecule type" value="Genomic_DNA"/>
</dbReference>
<protein>
    <recommendedName>
        <fullName evidence="2">protein-glutamate O-methyltransferase</fullName>
        <ecNumber evidence="2">2.1.1.80</ecNumber>
    </recommendedName>
</protein>
<dbReference type="GO" id="GO:0032259">
    <property type="term" value="P:methylation"/>
    <property type="evidence" value="ECO:0007669"/>
    <property type="project" value="UniProtKB-KW"/>
</dbReference>
<dbReference type="InterPro" id="IPR026024">
    <property type="entry name" value="Chemotaxis_MeTrfase_CheR"/>
</dbReference>
<gene>
    <name evidence="7" type="primary">cheR_1</name>
    <name evidence="7" type="ORF">EUAN_01120</name>
</gene>
<dbReference type="SMART" id="SM00138">
    <property type="entry name" value="MeTrc"/>
    <property type="match status" value="1"/>
</dbReference>
<dbReference type="OrthoDB" id="9816309at2"/>
<evidence type="ECO:0000256" key="4">
    <source>
        <dbReference type="ARBA" id="ARBA00022679"/>
    </source>
</evidence>
<dbReference type="EC" id="2.1.1.80" evidence="2"/>
<organism evidence="7 8">
    <name type="scientific">Andreesenia angusta</name>
    <dbReference type="NCBI Taxonomy" id="39480"/>
    <lineage>
        <taxon>Bacteria</taxon>
        <taxon>Bacillati</taxon>
        <taxon>Bacillota</taxon>
        <taxon>Tissierellia</taxon>
        <taxon>Tissierellales</taxon>
        <taxon>Gottschalkiaceae</taxon>
        <taxon>Andreesenia</taxon>
    </lineage>
</organism>
<dbReference type="PROSITE" id="PS50123">
    <property type="entry name" value="CHER"/>
    <property type="match status" value="1"/>
</dbReference>
<dbReference type="SUPFAM" id="SSF47757">
    <property type="entry name" value="Chemotaxis receptor methyltransferase CheR, N-terminal domain"/>
    <property type="match status" value="1"/>
</dbReference>
<feature type="domain" description="CheR-type methyltransferase" evidence="6">
    <location>
        <begin position="1"/>
        <end position="271"/>
    </location>
</feature>
<keyword evidence="4 7" id="KW-0808">Transferase</keyword>
<dbReference type="Pfam" id="PF03705">
    <property type="entry name" value="CheR_N"/>
    <property type="match status" value="1"/>
</dbReference>
<name>A0A1S1V9I2_9FIRM</name>
<dbReference type="SUPFAM" id="SSF53335">
    <property type="entry name" value="S-adenosyl-L-methionine-dependent methyltransferases"/>
    <property type="match status" value="1"/>
</dbReference>
<evidence type="ECO:0000259" key="6">
    <source>
        <dbReference type="PROSITE" id="PS50123"/>
    </source>
</evidence>
<dbReference type="InterPro" id="IPR022641">
    <property type="entry name" value="CheR_N"/>
</dbReference>
<dbReference type="PANTHER" id="PTHR24422:SF19">
    <property type="entry name" value="CHEMOTAXIS PROTEIN METHYLTRANSFERASE"/>
    <property type="match status" value="1"/>
</dbReference>
<dbReference type="InterPro" id="IPR029063">
    <property type="entry name" value="SAM-dependent_MTases_sf"/>
</dbReference>
<dbReference type="PRINTS" id="PR00996">
    <property type="entry name" value="CHERMTFRASE"/>
</dbReference>
<dbReference type="PANTHER" id="PTHR24422">
    <property type="entry name" value="CHEMOTAXIS PROTEIN METHYLTRANSFERASE"/>
    <property type="match status" value="1"/>
</dbReference>
<dbReference type="InterPro" id="IPR000780">
    <property type="entry name" value="CheR_MeTrfase"/>
</dbReference>
<evidence type="ECO:0000313" key="7">
    <source>
        <dbReference type="EMBL" id="OHW63248.1"/>
    </source>
</evidence>
<evidence type="ECO:0000256" key="2">
    <source>
        <dbReference type="ARBA" id="ARBA00012534"/>
    </source>
</evidence>
<comment type="catalytic activity">
    <reaction evidence="1">
        <text>L-glutamyl-[protein] + S-adenosyl-L-methionine = [protein]-L-glutamate 5-O-methyl ester + S-adenosyl-L-homocysteine</text>
        <dbReference type="Rhea" id="RHEA:24452"/>
        <dbReference type="Rhea" id="RHEA-COMP:10208"/>
        <dbReference type="Rhea" id="RHEA-COMP:10311"/>
        <dbReference type="ChEBI" id="CHEBI:29973"/>
        <dbReference type="ChEBI" id="CHEBI:57856"/>
        <dbReference type="ChEBI" id="CHEBI:59789"/>
        <dbReference type="ChEBI" id="CHEBI:82795"/>
        <dbReference type="EC" id="2.1.1.80"/>
    </reaction>
</comment>
<sequence>MAEISDLEFDLLRRYIKKSFGISLGDEKKSLVTGRLGNRIAELGFDNFTDYYRYLESETDEDGIVDLVNRITTNHTFFMREPDHFEFFGKVALPWIEKTAKDFELRVWSAGCSSGQEPYTLAMIVDQYFSGRKYRWKTDILATDISTKVLRQAAAGAYSEKEVEDFPKRWKDTYMKKTGLREYTMSDKIRKELVIRRFNLMESKFPFKKKFHVIFCKNVMIYFDDITRTELVRKFYDSLEPGGYLFIGRTESLSGIESRFKIVEPAIYRKE</sequence>
<reference evidence="7 8" key="1">
    <citation type="submission" date="2016-09" db="EMBL/GenBank/DDBJ databases">
        <title>Genome sequence of Eubacterium angustum.</title>
        <authorList>
            <person name="Poehlein A."/>
            <person name="Daniel R."/>
        </authorList>
    </citation>
    <scope>NUCLEOTIDE SEQUENCE [LARGE SCALE GENOMIC DNA]</scope>
    <source>
        <strain evidence="7 8">DSM 1989</strain>
    </source>
</reference>
<dbReference type="GO" id="GO:0008983">
    <property type="term" value="F:protein-glutamate O-methyltransferase activity"/>
    <property type="evidence" value="ECO:0007669"/>
    <property type="project" value="UniProtKB-EC"/>
</dbReference>
<keyword evidence="8" id="KW-1185">Reference proteome</keyword>
<dbReference type="RefSeq" id="WP_071060597.1">
    <property type="nucleotide sequence ID" value="NZ_MKIE01000001.1"/>
</dbReference>
<dbReference type="InterPro" id="IPR022642">
    <property type="entry name" value="CheR_C"/>
</dbReference>